<dbReference type="AlphaFoldDB" id="A0A438B0M7"/>
<evidence type="ECO:0000313" key="2">
    <source>
        <dbReference type="EMBL" id="RVW04520.1"/>
    </source>
</evidence>
<dbReference type="RefSeq" id="WP_127946214.1">
    <property type="nucleotide sequence ID" value="NZ_RKLN01000002.1"/>
</dbReference>
<dbReference type="OrthoDB" id="3350465at2"/>
<name>A0A438B0M7_9NOCA</name>
<sequence length="415" mass="45595">MAGDIVPIELGLTKGDLVTLWAPRWREGDDEWQAFLGHEEDLYAFESVAALAAFIRTNDENDLVDHPAWPVVSKLAAPELEPEENFTFDLIGVPELAAGDPEALPIAELESTLATVRTIGEVCDLEPVIKFFENHPEIGYLRGGVGQFEGRDGEALWDRIGIAVAEDWDAVIDAIDSIVTTPDVDADALSVADAEILTAEENIVDADDEAEAEAEDEYETDEEQEEEEEEVETFWSSVGIDPIKIITSETTYFSLRCYLGEDEHPVFLGRGGKISVFNSERALARYLADNHEHDLARVTTYLQVQNAAVDGTLEIEVTDANVYVLPGLADDLAEGPDAVDADQLELAVELFTDAADFAKDDATDAALASSTPLGWYVSYLLDPTPGRMTPSPPFQAEADAWRTLEQEFEARLRPE</sequence>
<reference evidence="2 3" key="1">
    <citation type="submission" date="2018-11" db="EMBL/GenBank/DDBJ databases">
        <title>Rhodococcus spongicola sp. nov. and Rhodococcus xishaensis sp. nov. from marine sponges.</title>
        <authorList>
            <person name="Li L."/>
            <person name="Lin H.W."/>
        </authorList>
    </citation>
    <scope>NUCLEOTIDE SEQUENCE [LARGE SCALE GENOMIC DNA]</scope>
    <source>
        <strain evidence="2 3">LHW50502</strain>
    </source>
</reference>
<dbReference type="Proteomes" id="UP000284333">
    <property type="component" value="Unassembled WGS sequence"/>
</dbReference>
<protein>
    <submittedName>
        <fullName evidence="2">Primosomal protein</fullName>
    </submittedName>
</protein>
<evidence type="ECO:0000313" key="3">
    <source>
        <dbReference type="Proteomes" id="UP000284333"/>
    </source>
</evidence>
<evidence type="ECO:0000256" key="1">
    <source>
        <dbReference type="SAM" id="MobiDB-lite"/>
    </source>
</evidence>
<feature type="region of interest" description="Disordered" evidence="1">
    <location>
        <begin position="204"/>
        <end position="230"/>
    </location>
</feature>
<proteinExistence type="predicted"/>
<comment type="caution">
    <text evidence="2">The sequence shown here is derived from an EMBL/GenBank/DDBJ whole genome shotgun (WGS) entry which is preliminary data.</text>
</comment>
<keyword evidence="3" id="KW-1185">Reference proteome</keyword>
<dbReference type="EMBL" id="RKLN01000002">
    <property type="protein sequence ID" value="RVW04520.1"/>
    <property type="molecule type" value="Genomic_DNA"/>
</dbReference>
<accession>A0A438B0M7</accession>
<gene>
    <name evidence="2" type="ORF">EF834_05435</name>
</gene>
<organism evidence="2 3">
    <name type="scientific">Rhodococcus spongiicola</name>
    <dbReference type="NCBI Taxonomy" id="2487352"/>
    <lineage>
        <taxon>Bacteria</taxon>
        <taxon>Bacillati</taxon>
        <taxon>Actinomycetota</taxon>
        <taxon>Actinomycetes</taxon>
        <taxon>Mycobacteriales</taxon>
        <taxon>Nocardiaceae</taxon>
        <taxon>Rhodococcus</taxon>
    </lineage>
</organism>